<dbReference type="RefSeq" id="WP_184886031.1">
    <property type="nucleotide sequence ID" value="NZ_BOOV01000037.1"/>
</dbReference>
<accession>A0A7W7DDE4</accession>
<evidence type="ECO:0000313" key="2">
    <source>
        <dbReference type="EMBL" id="MBB4704775.1"/>
    </source>
</evidence>
<dbReference type="AlphaFoldDB" id="A0A7W7DDE4"/>
<gene>
    <name evidence="2" type="ORF">BJ982_006319</name>
</gene>
<sequence length="128" mass="13437">MSKTSKARHMGRTNTARHTSGTDKSRHAGRTGTARWAALTLALSIATGLPAAGAAATAAAGDVAAGRAACGLYRDEDAAQYRNCSGAAEKIYVTYIWSSNQTYCVPAGAVKHLGRWNNVFRVYNQGGC</sequence>
<feature type="compositionally biased region" description="Basic residues" evidence="1">
    <location>
        <begin position="1"/>
        <end position="11"/>
    </location>
</feature>
<dbReference type="Pfam" id="PF19882">
    <property type="entry name" value="DUF6355"/>
    <property type="match status" value="1"/>
</dbReference>
<dbReference type="InterPro" id="IPR045935">
    <property type="entry name" value="DUF6355"/>
</dbReference>
<reference evidence="2 3" key="1">
    <citation type="submission" date="2020-08" db="EMBL/GenBank/DDBJ databases">
        <title>Sequencing the genomes of 1000 actinobacteria strains.</title>
        <authorList>
            <person name="Klenk H.-P."/>
        </authorList>
    </citation>
    <scope>NUCLEOTIDE SEQUENCE [LARGE SCALE GENOMIC DNA]</scope>
    <source>
        <strain evidence="2 3">DSM 45784</strain>
    </source>
</reference>
<protein>
    <submittedName>
        <fullName evidence="2">Uncharacterized protein</fullName>
    </submittedName>
</protein>
<evidence type="ECO:0000256" key="1">
    <source>
        <dbReference type="SAM" id="MobiDB-lite"/>
    </source>
</evidence>
<feature type="region of interest" description="Disordered" evidence="1">
    <location>
        <begin position="1"/>
        <end position="29"/>
    </location>
</feature>
<name>A0A7W7DDE4_9ACTN</name>
<dbReference type="EMBL" id="JACHND010000001">
    <property type="protein sequence ID" value="MBB4704775.1"/>
    <property type="molecule type" value="Genomic_DNA"/>
</dbReference>
<proteinExistence type="predicted"/>
<organism evidence="2 3">
    <name type="scientific">Sphaerisporangium siamense</name>
    <dbReference type="NCBI Taxonomy" id="795645"/>
    <lineage>
        <taxon>Bacteria</taxon>
        <taxon>Bacillati</taxon>
        <taxon>Actinomycetota</taxon>
        <taxon>Actinomycetes</taxon>
        <taxon>Streptosporangiales</taxon>
        <taxon>Streptosporangiaceae</taxon>
        <taxon>Sphaerisporangium</taxon>
    </lineage>
</organism>
<dbReference type="Proteomes" id="UP000542210">
    <property type="component" value="Unassembled WGS sequence"/>
</dbReference>
<keyword evidence="3" id="KW-1185">Reference proteome</keyword>
<comment type="caution">
    <text evidence="2">The sequence shown here is derived from an EMBL/GenBank/DDBJ whole genome shotgun (WGS) entry which is preliminary data.</text>
</comment>
<evidence type="ECO:0000313" key="3">
    <source>
        <dbReference type="Proteomes" id="UP000542210"/>
    </source>
</evidence>